<dbReference type="RefSeq" id="XP_003723447.2">
    <property type="nucleotide sequence ID" value="XM_003723399.3"/>
</dbReference>
<accession>A0A7M7LNZ9</accession>
<dbReference type="KEGG" id="spu:100888786"/>
<organism evidence="1 2">
    <name type="scientific">Strongylocentrotus purpuratus</name>
    <name type="common">Purple sea urchin</name>
    <dbReference type="NCBI Taxonomy" id="7668"/>
    <lineage>
        <taxon>Eukaryota</taxon>
        <taxon>Metazoa</taxon>
        <taxon>Echinodermata</taxon>
        <taxon>Eleutherozoa</taxon>
        <taxon>Echinozoa</taxon>
        <taxon>Echinoidea</taxon>
        <taxon>Euechinoidea</taxon>
        <taxon>Echinacea</taxon>
        <taxon>Camarodonta</taxon>
        <taxon>Echinidea</taxon>
        <taxon>Strongylocentrotidae</taxon>
        <taxon>Strongylocentrotus</taxon>
    </lineage>
</organism>
<dbReference type="GeneID" id="100888786"/>
<name>A0A7M7LNZ9_STRPU</name>
<proteinExistence type="predicted"/>
<protein>
    <submittedName>
        <fullName evidence="1">Uncharacterized protein</fullName>
    </submittedName>
</protein>
<reference evidence="1" key="2">
    <citation type="submission" date="2021-01" db="UniProtKB">
        <authorList>
            <consortium name="EnsemblMetazoa"/>
        </authorList>
    </citation>
    <scope>IDENTIFICATION</scope>
</reference>
<reference evidence="2" key="1">
    <citation type="submission" date="2015-02" db="EMBL/GenBank/DDBJ databases">
        <title>Genome sequencing for Strongylocentrotus purpuratus.</title>
        <authorList>
            <person name="Murali S."/>
            <person name="Liu Y."/>
            <person name="Vee V."/>
            <person name="English A."/>
            <person name="Wang M."/>
            <person name="Skinner E."/>
            <person name="Han Y."/>
            <person name="Muzny D.M."/>
            <person name="Worley K.C."/>
            <person name="Gibbs R.A."/>
        </authorList>
    </citation>
    <scope>NUCLEOTIDE SEQUENCE</scope>
</reference>
<evidence type="ECO:0000313" key="2">
    <source>
        <dbReference type="Proteomes" id="UP000007110"/>
    </source>
</evidence>
<dbReference type="OrthoDB" id="6019768at2759"/>
<evidence type="ECO:0000313" key="1">
    <source>
        <dbReference type="EnsemblMetazoa" id="XP_003723447"/>
    </source>
</evidence>
<sequence length="100" mass="11253">MELPSSFRLDNGDLVQQIGLLAWLHKGEDAKSLYKIITGIRVGHELWHRLSGQDEIEAYRAETIGAIVDYTKKNPKASKEDLAKMVVIQLQLFASKVDAM</sequence>
<keyword evidence="2" id="KW-1185">Reference proteome</keyword>
<dbReference type="AlphaFoldDB" id="A0A7M7LNZ9"/>
<dbReference type="Proteomes" id="UP000007110">
    <property type="component" value="Unassembled WGS sequence"/>
</dbReference>
<dbReference type="OMA" id="YKRECIL"/>
<dbReference type="EnsemblMetazoa" id="XM_003723399">
    <property type="protein sequence ID" value="XP_003723447"/>
    <property type="gene ID" value="LOC100888786"/>
</dbReference>
<dbReference type="InParanoid" id="A0A7M7LNZ9"/>